<dbReference type="PANTHER" id="PTHR42059:SF1">
    <property type="entry name" value="TNT DOMAIN-CONTAINING PROTEIN"/>
    <property type="match status" value="1"/>
</dbReference>
<evidence type="ECO:0000313" key="3">
    <source>
        <dbReference type="EMBL" id="MFC6014201.1"/>
    </source>
</evidence>
<dbReference type="Proteomes" id="UP001596223">
    <property type="component" value="Unassembled WGS sequence"/>
</dbReference>
<dbReference type="InterPro" id="IPR053024">
    <property type="entry name" value="Fungal_surface_NADase"/>
</dbReference>
<feature type="signal peptide" evidence="1">
    <location>
        <begin position="1"/>
        <end position="26"/>
    </location>
</feature>
<comment type="caution">
    <text evidence="3">The sequence shown here is derived from an EMBL/GenBank/DDBJ whole genome shotgun (WGS) entry which is preliminary data.</text>
</comment>
<dbReference type="PANTHER" id="PTHR42059">
    <property type="entry name" value="TNT DOMAIN-CONTAINING PROTEIN"/>
    <property type="match status" value="1"/>
</dbReference>
<name>A0ABW1JXL2_9NOCA</name>
<dbReference type="RefSeq" id="WP_378609437.1">
    <property type="nucleotide sequence ID" value="NZ_JBHSQN010000015.1"/>
</dbReference>
<evidence type="ECO:0000256" key="1">
    <source>
        <dbReference type="SAM" id="SignalP"/>
    </source>
</evidence>
<keyword evidence="1" id="KW-0732">Signal</keyword>
<keyword evidence="4" id="KW-1185">Reference proteome</keyword>
<accession>A0ABW1JXL2</accession>
<evidence type="ECO:0000259" key="2">
    <source>
        <dbReference type="Pfam" id="PF14021"/>
    </source>
</evidence>
<feature type="chain" id="PRO_5046792786" evidence="1">
    <location>
        <begin position="27"/>
        <end position="229"/>
    </location>
</feature>
<dbReference type="EMBL" id="JBHSQN010000015">
    <property type="protein sequence ID" value="MFC6014201.1"/>
    <property type="molecule type" value="Genomic_DNA"/>
</dbReference>
<reference evidence="4" key="1">
    <citation type="journal article" date="2019" name="Int. J. Syst. Evol. Microbiol.">
        <title>The Global Catalogue of Microorganisms (GCM) 10K type strain sequencing project: providing services to taxonomists for standard genome sequencing and annotation.</title>
        <authorList>
            <consortium name="The Broad Institute Genomics Platform"/>
            <consortium name="The Broad Institute Genome Sequencing Center for Infectious Disease"/>
            <person name="Wu L."/>
            <person name="Ma J."/>
        </authorList>
    </citation>
    <scope>NUCLEOTIDE SEQUENCE [LARGE SCALE GENOMIC DNA]</scope>
    <source>
        <strain evidence="4">CCUG 36956</strain>
    </source>
</reference>
<gene>
    <name evidence="3" type="ORF">ACFP3H_24370</name>
</gene>
<evidence type="ECO:0000313" key="4">
    <source>
        <dbReference type="Proteomes" id="UP001596223"/>
    </source>
</evidence>
<proteinExistence type="predicted"/>
<feature type="domain" description="TNT" evidence="2">
    <location>
        <begin position="124"/>
        <end position="225"/>
    </location>
</feature>
<dbReference type="Pfam" id="PF14021">
    <property type="entry name" value="TNT"/>
    <property type="match status" value="1"/>
</dbReference>
<dbReference type="InterPro" id="IPR025331">
    <property type="entry name" value="TNT"/>
</dbReference>
<organism evidence="3 4">
    <name type="scientific">Nocardia lasii</name>
    <dbReference type="NCBI Taxonomy" id="1616107"/>
    <lineage>
        <taxon>Bacteria</taxon>
        <taxon>Bacillati</taxon>
        <taxon>Actinomycetota</taxon>
        <taxon>Actinomycetes</taxon>
        <taxon>Mycobacteriales</taxon>
        <taxon>Nocardiaceae</taxon>
        <taxon>Nocardia</taxon>
    </lineage>
</organism>
<protein>
    <submittedName>
        <fullName evidence="3">TNT domain-containing protein</fullName>
    </submittedName>
</protein>
<sequence length="229" mass="24281">MRSKSLVATLATVVALLAGSPAVGYAQPGSSGSSAPGSPCVPGTPDLAPATTTFYDADRQYLGPEPLPAQAPVGPLLPGYQRFGAMSADEFVAKYRTDQGWWIYPPADGFVTVAGQPVRYQDSLDPGERLDRFGYAGGAFLAPKGDSFAARALPPQNLNTPAGTPLSNYHQYCVMKTFRVDAGPIAAWFEQPGGGTQYKLESSYLPEAGQTLSVTWLLDNGYLVEERPA</sequence>